<dbReference type="Pfam" id="PF01510">
    <property type="entry name" value="Amidase_2"/>
    <property type="match status" value="1"/>
</dbReference>
<dbReference type="CDD" id="cd12797">
    <property type="entry name" value="M23_peptidase"/>
    <property type="match status" value="1"/>
</dbReference>
<dbReference type="Proteomes" id="UP001501183">
    <property type="component" value="Unassembled WGS sequence"/>
</dbReference>
<dbReference type="InterPro" id="IPR025442">
    <property type="entry name" value="DUF4185"/>
</dbReference>
<dbReference type="Pfam" id="PF13810">
    <property type="entry name" value="DUF4185"/>
    <property type="match status" value="1"/>
</dbReference>
<proteinExistence type="predicted"/>
<feature type="domain" description="Rv2525c-like glycoside hydrolase-like" evidence="4">
    <location>
        <begin position="223"/>
        <end position="394"/>
    </location>
</feature>
<comment type="caution">
    <text evidence="6">The sequence shown here is derived from an EMBL/GenBank/DDBJ whole genome shotgun (WGS) entry which is preliminary data.</text>
</comment>
<dbReference type="PANTHER" id="PTHR21666">
    <property type="entry name" value="PEPTIDASE-RELATED"/>
    <property type="match status" value="1"/>
</dbReference>
<feature type="region of interest" description="Disordered" evidence="1">
    <location>
        <begin position="650"/>
        <end position="669"/>
    </location>
</feature>
<feature type="domain" description="M23ase beta-sheet core" evidence="3">
    <location>
        <begin position="71"/>
        <end position="169"/>
    </location>
</feature>
<keyword evidence="7" id="KW-1185">Reference proteome</keyword>
<accession>A0ABP8P9A3</accession>
<dbReference type="InterPro" id="IPR050570">
    <property type="entry name" value="Cell_wall_metabolism_enzyme"/>
</dbReference>
<dbReference type="Gene3D" id="2.70.70.10">
    <property type="entry name" value="Glucose Permease (Domain IIA)"/>
    <property type="match status" value="1"/>
</dbReference>
<sequence>MTTPTRVGMIEEPRGATPAVPGRGARRTPPAGHRNGPAHTVEAIMKRYHPLAPGTYSGESSGYRTPDRPDHRGVDFAADSGTPVYAPTDGTMAHVGINDDPQGFGSWLVLDAQEDWGLDFIFGHMPPSSFVNPHTGRQWRHGDPVHAGQQIAVVGSEGGSTGPHLHFETFGAPGRFGGPDLNPDTTWLFDAADPRLAPHVDGGGSLVGATLVDYSAGVPAALQIKSAGFVGAIRYVADPRAGWMLGKPLRKQEADDLRAQGLVVVSNFQFGKSDWLGGAERGRRDAERGIQIHREAGGPDTAPIYVSVDASPSEEQWDSLVRPYLLAWQDRLGRDRMGVYCNHPTIEWALRDGVGTYFWMHNWGSEGRIHPAAHLHQFEIDAQNVAGVGVDRNRILREPFGQWDPASSGVAGALVAQPVSPAPEPDGSAAGRGATGYPITWRGGPGYDPGHGEYLRIYLHTTENQDWITRAENVADFQTREQNGSYHYLVDDTHILGTVTTKNTAWGVLGDNRVSVQIAMVGTSGTTGSWTGPNPNREERPKTREQWLEHDTMLDMVAFVIATVAKDYGVPIERVDIAGVGANLRGVSSHNNYTYGSVILKGFKDGTHWDVPDTFPYDVVLAAAKRHAGVPDDPDRFPLPPGHYWGPLDGPTESWSNTYGNEPQSSKDGLRRWQEALGLPGSGIHDNATRRAATRMQQAFGRPVTGNVYEGEWNEVVRHGWRLPAAEPPRPVAPIDPGPATPRSMKIKAVTGPGLTDRFGMAATDLGVMARTPSGRILAVFGDTFRGPRVGDGDWRAPVALFSDTKNLDEGIVWSEAAGGDPNHARQLWDYPHDNPVFSTVLPSDVITVGDTMYLHAMVNKGLGNVVWTEIWQSVDDGHTWQHTGAKFDPGLHRGLAQLWTWDVAADGWVYVFSTGFQRDKPLILRRVRADRIAQPSAYEGWGWRDGAWGWGNEPTPVLEGVGSAGKFGELCLRSIEGQWVFVNFDSSNVGGYDIDVRVFANITDNLYDVHTSTPIRGVGWGQEGDDAVAQLYGPSIVPGSTPGSGFHILLSQWKTEGPDAGWPYRVLQFKIPVARVAGFHDDGAAGVDGRATGRNGGDHG</sequence>
<organism evidence="6 7">
    <name type="scientific">Rhodococcus olei</name>
    <dbReference type="NCBI Taxonomy" id="2161675"/>
    <lineage>
        <taxon>Bacteria</taxon>
        <taxon>Bacillati</taxon>
        <taxon>Actinomycetota</taxon>
        <taxon>Actinomycetes</taxon>
        <taxon>Mycobacteriales</taxon>
        <taxon>Nocardiaceae</taxon>
        <taxon>Rhodococcus</taxon>
    </lineage>
</organism>
<protein>
    <recommendedName>
        <fullName evidence="8">Peptidoglycan binding protein</fullName>
    </recommendedName>
</protein>
<evidence type="ECO:0000259" key="4">
    <source>
        <dbReference type="Pfam" id="PF08924"/>
    </source>
</evidence>
<evidence type="ECO:0000259" key="5">
    <source>
        <dbReference type="Pfam" id="PF13810"/>
    </source>
</evidence>
<dbReference type="InterPro" id="IPR036505">
    <property type="entry name" value="Amidase/PGRP_sf"/>
</dbReference>
<evidence type="ECO:0000313" key="6">
    <source>
        <dbReference type="EMBL" id="GAA4482932.1"/>
    </source>
</evidence>
<name>A0ABP8P9A3_9NOCA</name>
<dbReference type="Gene3D" id="3.20.20.80">
    <property type="entry name" value="Glycosidases"/>
    <property type="match status" value="1"/>
</dbReference>
<dbReference type="InterPro" id="IPR015020">
    <property type="entry name" value="Rv2525c-like_Glyco_Hydro-like"/>
</dbReference>
<evidence type="ECO:0000259" key="2">
    <source>
        <dbReference type="Pfam" id="PF01510"/>
    </source>
</evidence>
<dbReference type="Gene3D" id="3.40.80.10">
    <property type="entry name" value="Peptidoglycan recognition protein-like"/>
    <property type="match status" value="1"/>
</dbReference>
<feature type="domain" description="DUF4185" evidence="5">
    <location>
        <begin position="753"/>
        <end position="1071"/>
    </location>
</feature>
<reference evidence="7" key="1">
    <citation type="journal article" date="2019" name="Int. J. Syst. Evol. Microbiol.">
        <title>The Global Catalogue of Microorganisms (GCM) 10K type strain sequencing project: providing services to taxonomists for standard genome sequencing and annotation.</title>
        <authorList>
            <consortium name="The Broad Institute Genomics Platform"/>
            <consortium name="The Broad Institute Genome Sequencing Center for Infectious Disease"/>
            <person name="Wu L."/>
            <person name="Ma J."/>
        </authorList>
    </citation>
    <scope>NUCLEOTIDE SEQUENCE [LARGE SCALE GENOMIC DNA]</scope>
    <source>
        <strain evidence="7">JCM 32206</strain>
    </source>
</reference>
<evidence type="ECO:0000313" key="7">
    <source>
        <dbReference type="Proteomes" id="UP001501183"/>
    </source>
</evidence>
<dbReference type="EMBL" id="BAABFB010000050">
    <property type="protein sequence ID" value="GAA4482932.1"/>
    <property type="molecule type" value="Genomic_DNA"/>
</dbReference>
<dbReference type="RefSeq" id="WP_345347352.1">
    <property type="nucleotide sequence ID" value="NZ_BAABFB010000050.1"/>
</dbReference>
<gene>
    <name evidence="6" type="ORF">GCM10023094_33820</name>
</gene>
<dbReference type="Pfam" id="PF08924">
    <property type="entry name" value="Rv2525c_GlyHyd-like"/>
    <property type="match status" value="1"/>
</dbReference>
<dbReference type="Pfam" id="PF01551">
    <property type="entry name" value="Peptidase_M23"/>
    <property type="match status" value="1"/>
</dbReference>
<feature type="region of interest" description="Disordered" evidence="1">
    <location>
        <begin position="51"/>
        <end position="70"/>
    </location>
</feature>
<dbReference type="InterPro" id="IPR016047">
    <property type="entry name" value="M23ase_b-sheet_dom"/>
</dbReference>
<evidence type="ECO:0000256" key="1">
    <source>
        <dbReference type="SAM" id="MobiDB-lite"/>
    </source>
</evidence>
<dbReference type="InterPro" id="IPR002502">
    <property type="entry name" value="Amidase_domain"/>
</dbReference>
<feature type="domain" description="N-acetylmuramoyl-L-alanine amidase" evidence="2">
    <location>
        <begin position="457"/>
        <end position="577"/>
    </location>
</feature>
<dbReference type="PANTHER" id="PTHR21666:SF270">
    <property type="entry name" value="MUREIN HYDROLASE ACTIVATOR ENVC"/>
    <property type="match status" value="1"/>
</dbReference>
<dbReference type="SUPFAM" id="SSF51261">
    <property type="entry name" value="Duplicated hybrid motif"/>
    <property type="match status" value="1"/>
</dbReference>
<evidence type="ECO:0008006" key="8">
    <source>
        <dbReference type="Google" id="ProtNLM"/>
    </source>
</evidence>
<evidence type="ECO:0000259" key="3">
    <source>
        <dbReference type="Pfam" id="PF01551"/>
    </source>
</evidence>
<feature type="region of interest" description="Disordered" evidence="1">
    <location>
        <begin position="1"/>
        <end position="37"/>
    </location>
</feature>
<dbReference type="InterPro" id="IPR011055">
    <property type="entry name" value="Dup_hybrid_motif"/>
</dbReference>
<dbReference type="SUPFAM" id="SSF55846">
    <property type="entry name" value="N-acetylmuramoyl-L-alanine amidase-like"/>
    <property type="match status" value="1"/>
</dbReference>
<feature type="compositionally biased region" description="Polar residues" evidence="1">
    <location>
        <begin position="653"/>
        <end position="667"/>
    </location>
</feature>